<dbReference type="PROSITE" id="PS50893">
    <property type="entry name" value="ABC_TRANSPORTER_2"/>
    <property type="match status" value="1"/>
</dbReference>
<reference evidence="5" key="1">
    <citation type="submission" date="2024-06" db="EMBL/GenBank/DDBJ databases">
        <title>Lacrimispora cavernae sp. nov., a novel anaerobe isolated from bat guano pile inside a cave.</title>
        <authorList>
            <person name="Miller S.L."/>
            <person name="Lu N."/>
            <person name="King J."/>
            <person name="Sankaranarayanan K."/>
            <person name="Lawson P.A."/>
        </authorList>
    </citation>
    <scope>NUCLEOTIDE SEQUENCE</scope>
    <source>
        <strain evidence="5">BS-2</strain>
    </source>
</reference>
<dbReference type="InterPro" id="IPR051782">
    <property type="entry name" value="ABC_Transporter_VariousFunc"/>
</dbReference>
<accession>A0AAU7PPJ1</accession>
<dbReference type="SUPFAM" id="SSF52540">
    <property type="entry name" value="P-loop containing nucleoside triphosphate hydrolases"/>
    <property type="match status" value="1"/>
</dbReference>
<dbReference type="PANTHER" id="PTHR42939:SF1">
    <property type="entry name" value="ABC TRANSPORTER ATP-BINDING PROTEIN ALBC-RELATED"/>
    <property type="match status" value="1"/>
</dbReference>
<dbReference type="EMBL" id="CP157940">
    <property type="protein sequence ID" value="XBS54262.1"/>
    <property type="molecule type" value="Genomic_DNA"/>
</dbReference>
<dbReference type="CDD" id="cd03230">
    <property type="entry name" value="ABC_DR_subfamily_A"/>
    <property type="match status" value="1"/>
</dbReference>
<proteinExistence type="predicted"/>
<evidence type="ECO:0000259" key="4">
    <source>
        <dbReference type="PROSITE" id="PS50893"/>
    </source>
</evidence>
<dbReference type="InterPro" id="IPR027417">
    <property type="entry name" value="P-loop_NTPase"/>
</dbReference>
<evidence type="ECO:0000256" key="3">
    <source>
        <dbReference type="ARBA" id="ARBA00022840"/>
    </source>
</evidence>
<evidence type="ECO:0000313" key="5">
    <source>
        <dbReference type="EMBL" id="XBS54262.1"/>
    </source>
</evidence>
<evidence type="ECO:0000256" key="2">
    <source>
        <dbReference type="ARBA" id="ARBA00022741"/>
    </source>
</evidence>
<feature type="domain" description="ABC transporter" evidence="4">
    <location>
        <begin position="6"/>
        <end position="228"/>
    </location>
</feature>
<dbReference type="PANTHER" id="PTHR42939">
    <property type="entry name" value="ABC TRANSPORTER ATP-BINDING PROTEIN ALBC-RELATED"/>
    <property type="match status" value="1"/>
</dbReference>
<name>A0AAU7PPJ1_9FIRM</name>
<dbReference type="GO" id="GO:0016887">
    <property type="term" value="F:ATP hydrolysis activity"/>
    <property type="evidence" value="ECO:0007669"/>
    <property type="project" value="InterPro"/>
</dbReference>
<keyword evidence="1" id="KW-0813">Transport</keyword>
<dbReference type="Gene3D" id="3.40.50.300">
    <property type="entry name" value="P-loop containing nucleotide triphosphate hydrolases"/>
    <property type="match status" value="1"/>
</dbReference>
<sequence length="235" mass="26156">MNQELITARGLTKIYGSKPALDHIDLTVGRGRIVGLLGPNGSGKTTFIKLLCGLLQPTSGTLEINGNVPGVETKTVISYLPDRMYFADWMKACDLTDFFADFYIDFDRTKALEMFGALGIRPSDRLKTMSKGTKEKVQLALIMSRKAQLYLLDEPIGGVDPAARDFILNTILTNYNENGTVMLSTHLISDIERVLDEAIFLQNGKVVRHDTVDNIREQEGKSVDQLFREIFAYGS</sequence>
<dbReference type="Pfam" id="PF00005">
    <property type="entry name" value="ABC_tran"/>
    <property type="match status" value="1"/>
</dbReference>
<protein>
    <submittedName>
        <fullName evidence="5">ABC transporter ATP-binding protein</fullName>
    </submittedName>
</protein>
<dbReference type="AlphaFoldDB" id="A0AAU7PPJ1"/>
<organism evidence="5">
    <name type="scientific">Lacrimispora sp. BS-2</name>
    <dbReference type="NCBI Taxonomy" id="3151850"/>
    <lineage>
        <taxon>Bacteria</taxon>
        <taxon>Bacillati</taxon>
        <taxon>Bacillota</taxon>
        <taxon>Clostridia</taxon>
        <taxon>Lachnospirales</taxon>
        <taxon>Lachnospiraceae</taxon>
        <taxon>Lacrimispora</taxon>
    </lineage>
</organism>
<evidence type="ECO:0000256" key="1">
    <source>
        <dbReference type="ARBA" id="ARBA00022448"/>
    </source>
</evidence>
<keyword evidence="2" id="KW-0547">Nucleotide-binding</keyword>
<dbReference type="InterPro" id="IPR003593">
    <property type="entry name" value="AAA+_ATPase"/>
</dbReference>
<keyword evidence="3 5" id="KW-0067">ATP-binding</keyword>
<dbReference type="InterPro" id="IPR003439">
    <property type="entry name" value="ABC_transporter-like_ATP-bd"/>
</dbReference>
<dbReference type="RefSeq" id="WP_349946797.1">
    <property type="nucleotide sequence ID" value="NZ_CP157940.1"/>
</dbReference>
<dbReference type="GO" id="GO:0005524">
    <property type="term" value="F:ATP binding"/>
    <property type="evidence" value="ECO:0007669"/>
    <property type="project" value="UniProtKB-KW"/>
</dbReference>
<dbReference type="SMART" id="SM00382">
    <property type="entry name" value="AAA"/>
    <property type="match status" value="1"/>
</dbReference>
<gene>
    <name evidence="5" type="ORF">ABFV83_00295</name>
</gene>